<organism evidence="7 8">
    <name type="scientific">Cytospora schulzeri</name>
    <dbReference type="NCBI Taxonomy" id="448051"/>
    <lineage>
        <taxon>Eukaryota</taxon>
        <taxon>Fungi</taxon>
        <taxon>Dikarya</taxon>
        <taxon>Ascomycota</taxon>
        <taxon>Pezizomycotina</taxon>
        <taxon>Sordariomycetes</taxon>
        <taxon>Sordariomycetidae</taxon>
        <taxon>Diaporthales</taxon>
        <taxon>Cytosporaceae</taxon>
        <taxon>Cytospora</taxon>
    </lineage>
</organism>
<feature type="domain" description="FAD-binding" evidence="6">
    <location>
        <begin position="340"/>
        <end position="397"/>
    </location>
</feature>
<dbReference type="Gene3D" id="3.50.50.60">
    <property type="entry name" value="FAD/NAD(P)-binding domain"/>
    <property type="match status" value="2"/>
</dbReference>
<comment type="cofactor">
    <cofactor evidence="1">
        <name>FAD</name>
        <dbReference type="ChEBI" id="CHEBI:57692"/>
    </cofactor>
</comment>
<dbReference type="InterPro" id="IPR050562">
    <property type="entry name" value="FAD_mOase_fung"/>
</dbReference>
<evidence type="ECO:0000256" key="4">
    <source>
        <dbReference type="ARBA" id="ARBA00022827"/>
    </source>
</evidence>
<dbReference type="PANTHER" id="PTHR47356">
    <property type="entry name" value="FAD-DEPENDENT MONOOXYGENASE ASQG-RELATED"/>
    <property type="match status" value="1"/>
</dbReference>
<dbReference type="SUPFAM" id="SSF51905">
    <property type="entry name" value="FAD/NAD(P)-binding domain"/>
    <property type="match status" value="1"/>
</dbReference>
<protein>
    <recommendedName>
        <fullName evidence="6">FAD-binding domain-containing protein</fullName>
    </recommendedName>
</protein>
<keyword evidence="4" id="KW-0274">FAD</keyword>
<comment type="similarity">
    <text evidence="2">Belongs to the paxM FAD-dependent monooxygenase family.</text>
</comment>
<name>A0A423V8L2_9PEZI</name>
<gene>
    <name evidence="7" type="ORF">VMCG_10664</name>
</gene>
<evidence type="ECO:0000256" key="3">
    <source>
        <dbReference type="ARBA" id="ARBA00022630"/>
    </source>
</evidence>
<accession>A0A423V8L2</accession>
<dbReference type="AlphaFoldDB" id="A0A423V8L2"/>
<keyword evidence="5" id="KW-0560">Oxidoreductase</keyword>
<keyword evidence="3" id="KW-0285">Flavoprotein</keyword>
<dbReference type="InterPro" id="IPR036188">
    <property type="entry name" value="FAD/NAD-bd_sf"/>
</dbReference>
<dbReference type="STRING" id="356882.A0A423V8L2"/>
<evidence type="ECO:0000256" key="2">
    <source>
        <dbReference type="ARBA" id="ARBA00007992"/>
    </source>
</evidence>
<dbReference type="PANTHER" id="PTHR47356:SF2">
    <property type="entry name" value="FAD-BINDING DOMAIN-CONTAINING PROTEIN-RELATED"/>
    <property type="match status" value="1"/>
</dbReference>
<evidence type="ECO:0000259" key="6">
    <source>
        <dbReference type="Pfam" id="PF01494"/>
    </source>
</evidence>
<evidence type="ECO:0000313" key="8">
    <source>
        <dbReference type="Proteomes" id="UP000283895"/>
    </source>
</evidence>
<dbReference type="Proteomes" id="UP000283895">
    <property type="component" value="Unassembled WGS sequence"/>
</dbReference>
<sequence>MADKTSQGPFKVIIVGGSVAGLTLANALEKAGIDYVLLEKRDVAPNVGQTIFVLPCTSLVLEQLGISKKLEEIAIPLKTREHWAGHGKDGKADLFCSSDELWRLYQKAQRPARFVDRFRFLSGLYEGIEDKSKIRTREGIVSFTESEHGVTVRTDQGNTYEGSILVGADGVHSETRRQLALSSEDEDPKRSKILSKGFRQGALGAVGSGVSLDFARRGRAHAPFEDGPTEFVLTWSAIDICLTAMSPNHFADDPNRPYLAEGVVNNSYHEKEGLGTISCAGTRGQLIWSVYIPVEHSVYPGRRYGQEDIEAFVKENGHVKFCADYSIGDVYKNVIGANMIAMEENVLPTKWHSGGRVVLVGDAVHKATANLGMGGNLCIDDVCRLVNGLVPMLKENQAPTTEELVKVFSEYERAAKPRALFVNKASAFFCGFETMTAWYAKVTKLIFPWIPSSVKMMVFSIFDGAAPRLSYLPVPVAKFQG</sequence>
<dbReference type="Pfam" id="PF01494">
    <property type="entry name" value="FAD_binding_3"/>
    <property type="match status" value="2"/>
</dbReference>
<dbReference type="OrthoDB" id="2431938at2759"/>
<dbReference type="GO" id="GO:0071949">
    <property type="term" value="F:FAD binding"/>
    <property type="evidence" value="ECO:0007669"/>
    <property type="project" value="InterPro"/>
</dbReference>
<reference evidence="7 8" key="1">
    <citation type="submission" date="2015-09" db="EMBL/GenBank/DDBJ databases">
        <title>Host preference determinants of Valsa canker pathogens revealed by comparative genomics.</title>
        <authorList>
            <person name="Yin Z."/>
            <person name="Huang L."/>
        </authorList>
    </citation>
    <scope>NUCLEOTIDE SEQUENCE [LARGE SCALE GENOMIC DNA]</scope>
    <source>
        <strain evidence="7 8">03-1</strain>
    </source>
</reference>
<dbReference type="PRINTS" id="PR00420">
    <property type="entry name" value="RNGMNOXGNASE"/>
</dbReference>
<keyword evidence="8" id="KW-1185">Reference proteome</keyword>
<dbReference type="InterPro" id="IPR002938">
    <property type="entry name" value="FAD-bd"/>
</dbReference>
<evidence type="ECO:0000313" key="7">
    <source>
        <dbReference type="EMBL" id="ROV87174.1"/>
    </source>
</evidence>
<comment type="caution">
    <text evidence="7">The sequence shown here is derived from an EMBL/GenBank/DDBJ whole genome shotgun (WGS) entry which is preliminary data.</text>
</comment>
<dbReference type="EMBL" id="LKEA01000103">
    <property type="protein sequence ID" value="ROV87174.1"/>
    <property type="molecule type" value="Genomic_DNA"/>
</dbReference>
<dbReference type="GO" id="GO:0004497">
    <property type="term" value="F:monooxygenase activity"/>
    <property type="evidence" value="ECO:0007669"/>
    <property type="project" value="InterPro"/>
</dbReference>
<evidence type="ECO:0000256" key="5">
    <source>
        <dbReference type="ARBA" id="ARBA00023002"/>
    </source>
</evidence>
<proteinExistence type="inferred from homology"/>
<evidence type="ECO:0000256" key="1">
    <source>
        <dbReference type="ARBA" id="ARBA00001974"/>
    </source>
</evidence>
<feature type="domain" description="FAD-binding" evidence="6">
    <location>
        <begin position="11"/>
        <end position="188"/>
    </location>
</feature>